<reference evidence="12 13" key="1">
    <citation type="journal article" date="2008" name="Nature">
        <title>The Trichoplax genome and the nature of placozoans.</title>
        <authorList>
            <person name="Srivastava M."/>
            <person name="Begovic E."/>
            <person name="Chapman J."/>
            <person name="Putnam N.H."/>
            <person name="Hellsten U."/>
            <person name="Kawashima T."/>
            <person name="Kuo A."/>
            <person name="Mitros T."/>
            <person name="Salamov A."/>
            <person name="Carpenter M.L."/>
            <person name="Signorovitch A.Y."/>
            <person name="Moreno M.A."/>
            <person name="Kamm K."/>
            <person name="Grimwood J."/>
            <person name="Schmutz J."/>
            <person name="Shapiro H."/>
            <person name="Grigoriev I.V."/>
            <person name="Buss L.W."/>
            <person name="Schierwater B."/>
            <person name="Dellaporta S.L."/>
            <person name="Rokhsar D.S."/>
        </authorList>
    </citation>
    <scope>NUCLEOTIDE SEQUENCE [LARGE SCALE GENOMIC DNA]</scope>
    <source>
        <strain evidence="12 13">Grell-BS-1999</strain>
    </source>
</reference>
<dbReference type="GO" id="GO:0032299">
    <property type="term" value="C:ribonuclease H2 complex"/>
    <property type="evidence" value="ECO:0000318"/>
    <property type="project" value="GO_Central"/>
</dbReference>
<evidence type="ECO:0000256" key="2">
    <source>
        <dbReference type="ARBA" id="ARBA00001946"/>
    </source>
</evidence>
<dbReference type="eggNOG" id="KOG2299">
    <property type="taxonomic scope" value="Eukaryota"/>
</dbReference>
<dbReference type="InterPro" id="IPR004649">
    <property type="entry name" value="RNase_H2_suA"/>
</dbReference>
<sequence>MDISQYEMDNSKSCVLTSGTPQAAQNEPCCLGIDEAGRGPVLGAMVYGACYYPLSQSEKVKELGVADSKVLTEDMRDELFQKINSDDSVGWLVEIISPSDISTKMLARTKYSLNAVSHDAAINLIRQSIQKGVQVKEIYVDTVGVAENYQNKLSELFPDITIKVTPKADALFPCVSAASIIAKVTRDKVLSNWKFPEDESYNSSDYGCGYPSDPATQKWLNSNLDKVFGYPQFVRFSWSTCQKILDESAVRVHWEDDEEFDNDNTVSLLSFFTQKGVQEKAVKRHNFLESRKLKQVVKF</sequence>
<dbReference type="KEGG" id="tad:TRIADDRAFT_51212"/>
<keyword evidence="7 9" id="KW-0378">Hydrolase</keyword>
<evidence type="ECO:0000256" key="7">
    <source>
        <dbReference type="ARBA" id="ARBA00022801"/>
    </source>
</evidence>
<dbReference type="InterPro" id="IPR023160">
    <property type="entry name" value="RNase_HII_hlx-loop-hlx_cap_dom"/>
</dbReference>
<evidence type="ECO:0000256" key="9">
    <source>
        <dbReference type="PROSITE-ProRule" id="PRU01319"/>
    </source>
</evidence>
<dbReference type="SUPFAM" id="SSF53098">
    <property type="entry name" value="Ribonuclease H-like"/>
    <property type="match status" value="1"/>
</dbReference>
<keyword evidence="4 9" id="KW-0540">Nuclease</keyword>
<comment type="cofactor">
    <cofactor evidence="9">
        <name>Mn(2+)</name>
        <dbReference type="ChEBI" id="CHEBI:29035"/>
    </cofactor>
    <cofactor evidence="9">
        <name>Mg(2+)</name>
        <dbReference type="ChEBI" id="CHEBI:18420"/>
    </cofactor>
    <text evidence="9">Manganese or magnesium. Binds 1 divalent metal ion per monomer in the absence of substrate. May bind a second metal ion after substrate binding.</text>
</comment>
<feature type="domain" description="RNase H type-2" evidence="11">
    <location>
        <begin position="28"/>
        <end position="250"/>
    </location>
</feature>
<dbReference type="GeneID" id="6759550"/>
<dbReference type="PROSITE" id="PS51975">
    <property type="entry name" value="RNASE_H_2"/>
    <property type="match status" value="1"/>
</dbReference>
<dbReference type="InterPro" id="IPR001352">
    <property type="entry name" value="RNase_HII/HIII"/>
</dbReference>
<feature type="binding site" evidence="9">
    <location>
        <position position="141"/>
    </location>
    <ligand>
        <name>a divalent metal cation</name>
        <dbReference type="ChEBI" id="CHEBI:60240"/>
    </ligand>
</feature>
<keyword evidence="5 9" id="KW-0479">Metal-binding</keyword>
<dbReference type="Pfam" id="PF01351">
    <property type="entry name" value="RNase_HII"/>
    <property type="match status" value="1"/>
</dbReference>
<dbReference type="InterPro" id="IPR036397">
    <property type="entry name" value="RNaseH_sf"/>
</dbReference>
<dbReference type="Gene3D" id="1.10.10.460">
    <property type="entry name" value="Ribonuclease hii. Domain 2"/>
    <property type="match status" value="1"/>
</dbReference>
<organism evidence="12 13">
    <name type="scientific">Trichoplax adhaerens</name>
    <name type="common">Trichoplax reptans</name>
    <dbReference type="NCBI Taxonomy" id="10228"/>
    <lineage>
        <taxon>Eukaryota</taxon>
        <taxon>Metazoa</taxon>
        <taxon>Placozoa</taxon>
        <taxon>Uniplacotomia</taxon>
        <taxon>Trichoplacea</taxon>
        <taxon>Trichoplacidae</taxon>
        <taxon>Trichoplax</taxon>
    </lineage>
</organism>
<comment type="similarity">
    <text evidence="3">Belongs to the RNase HII family. Eukaryotic subfamily.</text>
</comment>
<dbReference type="PANTHER" id="PTHR10954">
    <property type="entry name" value="RIBONUCLEASE H2 SUBUNIT A"/>
    <property type="match status" value="1"/>
</dbReference>
<dbReference type="HOGENOM" id="CLU_036532_0_3_1"/>
<comment type="function">
    <text evidence="10">Endonuclease that specifically degrades the RNA of RNA-DNA hybrids.</text>
</comment>
<dbReference type="InParanoid" id="B3SDM2"/>
<keyword evidence="6 9" id="KW-0255">Endonuclease</keyword>
<evidence type="ECO:0000313" key="12">
    <source>
        <dbReference type="EMBL" id="EDV19170.1"/>
    </source>
</evidence>
<keyword evidence="13" id="KW-1185">Reference proteome</keyword>
<evidence type="ECO:0000256" key="1">
    <source>
        <dbReference type="ARBA" id="ARBA00000077"/>
    </source>
</evidence>
<evidence type="ECO:0000259" key="11">
    <source>
        <dbReference type="PROSITE" id="PS51975"/>
    </source>
</evidence>
<dbReference type="CDD" id="cd07181">
    <property type="entry name" value="RNase_HII_eukaryota_like"/>
    <property type="match status" value="1"/>
</dbReference>
<evidence type="ECO:0000256" key="3">
    <source>
        <dbReference type="ARBA" id="ARBA00007058"/>
    </source>
</evidence>
<dbReference type="PANTHER" id="PTHR10954:SF7">
    <property type="entry name" value="RIBONUCLEASE H2 SUBUNIT A"/>
    <property type="match status" value="1"/>
</dbReference>
<dbReference type="OrthoDB" id="7462577at2759"/>
<dbReference type="OMA" id="REECRFF"/>
<dbReference type="GO" id="GO:0006298">
    <property type="term" value="P:mismatch repair"/>
    <property type="evidence" value="ECO:0000318"/>
    <property type="project" value="GO_Central"/>
</dbReference>
<dbReference type="PhylomeDB" id="B3SDM2"/>
<dbReference type="CTD" id="6759550"/>
<proteinExistence type="inferred from homology"/>
<evidence type="ECO:0000313" key="13">
    <source>
        <dbReference type="Proteomes" id="UP000009022"/>
    </source>
</evidence>
<comment type="cofactor">
    <cofactor evidence="2">
        <name>Mg(2+)</name>
        <dbReference type="ChEBI" id="CHEBI:18420"/>
    </cofactor>
</comment>
<dbReference type="FunFam" id="1.10.10.460:FF:000001">
    <property type="entry name" value="Ribonuclease"/>
    <property type="match status" value="1"/>
</dbReference>
<dbReference type="InterPro" id="IPR012337">
    <property type="entry name" value="RNaseH-like_sf"/>
</dbReference>
<protein>
    <recommendedName>
        <fullName evidence="10">Ribonuclease</fullName>
        <ecNumber evidence="10">3.1.26.4</ecNumber>
    </recommendedName>
</protein>
<dbReference type="EMBL" id="DS985282">
    <property type="protein sequence ID" value="EDV19170.1"/>
    <property type="molecule type" value="Genomic_DNA"/>
</dbReference>
<dbReference type="Proteomes" id="UP000009022">
    <property type="component" value="Unassembled WGS sequence"/>
</dbReference>
<dbReference type="EC" id="3.1.26.4" evidence="10"/>
<evidence type="ECO:0000256" key="6">
    <source>
        <dbReference type="ARBA" id="ARBA00022759"/>
    </source>
</evidence>
<dbReference type="GO" id="GO:0046872">
    <property type="term" value="F:metal ion binding"/>
    <property type="evidence" value="ECO:0007669"/>
    <property type="project" value="UniProtKB-KW"/>
</dbReference>
<dbReference type="GO" id="GO:0003723">
    <property type="term" value="F:RNA binding"/>
    <property type="evidence" value="ECO:0007669"/>
    <property type="project" value="UniProtKB-UniRule"/>
</dbReference>
<evidence type="ECO:0000256" key="5">
    <source>
        <dbReference type="ARBA" id="ARBA00022723"/>
    </source>
</evidence>
<dbReference type="FunFam" id="3.30.420.10:FF:000016">
    <property type="entry name" value="Ribonuclease"/>
    <property type="match status" value="1"/>
</dbReference>
<name>B3SDM2_TRIAD</name>
<evidence type="ECO:0000256" key="4">
    <source>
        <dbReference type="ARBA" id="ARBA00022722"/>
    </source>
</evidence>
<accession>B3SDM2</accession>
<dbReference type="AlphaFoldDB" id="B3SDM2"/>
<dbReference type="NCBIfam" id="TIGR00729">
    <property type="entry name" value="ribonuclease HII"/>
    <property type="match status" value="1"/>
</dbReference>
<evidence type="ECO:0000256" key="10">
    <source>
        <dbReference type="RuleBase" id="RU003515"/>
    </source>
</evidence>
<dbReference type="InterPro" id="IPR024567">
    <property type="entry name" value="RNase_HII/HIII_dom"/>
</dbReference>
<dbReference type="RefSeq" id="XP_002118348.1">
    <property type="nucleotide sequence ID" value="XM_002118312.1"/>
</dbReference>
<evidence type="ECO:0000256" key="8">
    <source>
        <dbReference type="ARBA" id="ARBA00024981"/>
    </source>
</evidence>
<comment type="function">
    <text evidence="8">Catalytic subunit of RNase HII, an endonuclease that specifically degrades the RNA of RNA:DNA hybrids. Participates in DNA replication, possibly by mediating the removal of lagging-strand Okazaki fragment RNA primers during DNA replication. Mediates the excision of single ribonucleotides from DNA:RNA duplexes.</text>
</comment>
<gene>
    <name evidence="12" type="ORF">TRIADDRAFT_51212</name>
</gene>
<dbReference type="GO" id="GO:0043137">
    <property type="term" value="P:DNA replication, removal of RNA primer"/>
    <property type="evidence" value="ECO:0000318"/>
    <property type="project" value="GO_Central"/>
</dbReference>
<dbReference type="Gene3D" id="3.30.420.10">
    <property type="entry name" value="Ribonuclease H-like superfamily/Ribonuclease H"/>
    <property type="match status" value="1"/>
</dbReference>
<dbReference type="GO" id="GO:0004523">
    <property type="term" value="F:RNA-DNA hybrid ribonuclease activity"/>
    <property type="evidence" value="ECO:0000318"/>
    <property type="project" value="GO_Central"/>
</dbReference>
<dbReference type="STRING" id="10228.B3SDM2"/>
<feature type="binding site" evidence="9">
    <location>
        <position position="35"/>
    </location>
    <ligand>
        <name>a divalent metal cation</name>
        <dbReference type="ChEBI" id="CHEBI:60240"/>
    </ligand>
</feature>
<comment type="catalytic activity">
    <reaction evidence="1 9 10">
        <text>Endonucleolytic cleavage to 5'-phosphomonoester.</text>
        <dbReference type="EC" id="3.1.26.4"/>
    </reaction>
</comment>
<feature type="binding site" evidence="9">
    <location>
        <position position="34"/>
    </location>
    <ligand>
        <name>a divalent metal cation</name>
        <dbReference type="ChEBI" id="CHEBI:60240"/>
    </ligand>
</feature>
<dbReference type="FunCoup" id="B3SDM2">
    <property type="interactions" value="918"/>
</dbReference>